<name>A0ABQ8TNW2_PERAM</name>
<proteinExistence type="predicted"/>
<sequence length="117" mass="12977">MSPESSAESYPAFDLEGKARKKPQQPVKNYVVSVKCVVSVKKYVVSVKCAVTVIKETPPNYSVEDLGRVVTDVKNSNYSYREAQERADLGADGQTSSENRQVNNGPERQEIEESGNY</sequence>
<feature type="region of interest" description="Disordered" evidence="1">
    <location>
        <begin position="1"/>
        <end position="25"/>
    </location>
</feature>
<protein>
    <submittedName>
        <fullName evidence="2">Uncharacterized protein</fullName>
    </submittedName>
</protein>
<keyword evidence="3" id="KW-1185">Reference proteome</keyword>
<reference evidence="2 3" key="1">
    <citation type="journal article" date="2022" name="Allergy">
        <title>Genome assembly and annotation of Periplaneta americana reveal a comprehensive cockroach allergen profile.</title>
        <authorList>
            <person name="Wang L."/>
            <person name="Xiong Q."/>
            <person name="Saelim N."/>
            <person name="Wang L."/>
            <person name="Nong W."/>
            <person name="Wan A.T."/>
            <person name="Shi M."/>
            <person name="Liu X."/>
            <person name="Cao Q."/>
            <person name="Hui J.H.L."/>
            <person name="Sookrung N."/>
            <person name="Leung T.F."/>
            <person name="Tungtrongchitr A."/>
            <person name="Tsui S.K.W."/>
        </authorList>
    </citation>
    <scope>NUCLEOTIDE SEQUENCE [LARGE SCALE GENOMIC DNA]</scope>
    <source>
        <strain evidence="2">PWHHKU_190912</strain>
    </source>
</reference>
<evidence type="ECO:0000313" key="2">
    <source>
        <dbReference type="EMBL" id="KAJ4447304.1"/>
    </source>
</evidence>
<evidence type="ECO:0000313" key="3">
    <source>
        <dbReference type="Proteomes" id="UP001148838"/>
    </source>
</evidence>
<dbReference type="Proteomes" id="UP001148838">
    <property type="component" value="Unassembled WGS sequence"/>
</dbReference>
<evidence type="ECO:0000256" key="1">
    <source>
        <dbReference type="SAM" id="MobiDB-lite"/>
    </source>
</evidence>
<organism evidence="2 3">
    <name type="scientific">Periplaneta americana</name>
    <name type="common">American cockroach</name>
    <name type="synonym">Blatta americana</name>
    <dbReference type="NCBI Taxonomy" id="6978"/>
    <lineage>
        <taxon>Eukaryota</taxon>
        <taxon>Metazoa</taxon>
        <taxon>Ecdysozoa</taxon>
        <taxon>Arthropoda</taxon>
        <taxon>Hexapoda</taxon>
        <taxon>Insecta</taxon>
        <taxon>Pterygota</taxon>
        <taxon>Neoptera</taxon>
        <taxon>Polyneoptera</taxon>
        <taxon>Dictyoptera</taxon>
        <taxon>Blattodea</taxon>
        <taxon>Blattoidea</taxon>
        <taxon>Blattidae</taxon>
        <taxon>Blattinae</taxon>
        <taxon>Periplaneta</taxon>
    </lineage>
</organism>
<feature type="region of interest" description="Disordered" evidence="1">
    <location>
        <begin position="81"/>
        <end position="117"/>
    </location>
</feature>
<gene>
    <name evidence="2" type="ORF">ANN_09308</name>
</gene>
<dbReference type="EMBL" id="JAJSOF020000005">
    <property type="protein sequence ID" value="KAJ4447304.1"/>
    <property type="molecule type" value="Genomic_DNA"/>
</dbReference>
<accession>A0ABQ8TNW2</accession>
<comment type="caution">
    <text evidence="2">The sequence shown here is derived from an EMBL/GenBank/DDBJ whole genome shotgun (WGS) entry which is preliminary data.</text>
</comment>
<feature type="compositionally biased region" description="Polar residues" evidence="1">
    <location>
        <begin position="93"/>
        <end position="106"/>
    </location>
</feature>